<dbReference type="InterPro" id="IPR036390">
    <property type="entry name" value="WH_DNA-bd_sf"/>
</dbReference>
<evidence type="ECO:0008006" key="9">
    <source>
        <dbReference type="Google" id="ProtNLM"/>
    </source>
</evidence>
<comment type="caution">
    <text evidence="7">The sequence shown here is derived from an EMBL/GenBank/DDBJ whole genome shotgun (WGS) entry which is preliminary data.</text>
</comment>
<dbReference type="InterPro" id="IPR039781">
    <property type="entry name" value="Rad21/Rec8-like"/>
</dbReference>
<keyword evidence="8" id="KW-1185">Reference proteome</keyword>
<evidence type="ECO:0000313" key="7">
    <source>
        <dbReference type="EMBL" id="KAF2101796.1"/>
    </source>
</evidence>
<dbReference type="GO" id="GO:0007064">
    <property type="term" value="P:mitotic sister chromatid cohesion"/>
    <property type="evidence" value="ECO:0007669"/>
    <property type="project" value="TreeGrafter"/>
</dbReference>
<evidence type="ECO:0000313" key="8">
    <source>
        <dbReference type="Proteomes" id="UP000799772"/>
    </source>
</evidence>
<name>A0A9P4IHJ0_9PEZI</name>
<dbReference type="PANTHER" id="PTHR12585:SF69">
    <property type="entry name" value="FI11703P"/>
    <property type="match status" value="1"/>
</dbReference>
<gene>
    <name evidence="7" type="ORF">NA57DRAFT_35210</name>
</gene>
<feature type="compositionally biased region" description="Basic and acidic residues" evidence="4">
    <location>
        <begin position="186"/>
        <end position="197"/>
    </location>
</feature>
<dbReference type="GO" id="GO:1990414">
    <property type="term" value="P:replication-born double-strand break repair via sister chromatid exchange"/>
    <property type="evidence" value="ECO:0007669"/>
    <property type="project" value="TreeGrafter"/>
</dbReference>
<dbReference type="GO" id="GO:0005634">
    <property type="term" value="C:nucleus"/>
    <property type="evidence" value="ECO:0007669"/>
    <property type="project" value="UniProtKB-SubCell"/>
</dbReference>
<dbReference type="AlphaFoldDB" id="A0A9P4IHJ0"/>
<comment type="subcellular location">
    <subcellularLocation>
        <location evidence="1">Nucleus</location>
    </subcellularLocation>
</comment>
<dbReference type="GO" id="GO:0030892">
    <property type="term" value="C:mitotic cohesin complex"/>
    <property type="evidence" value="ECO:0007669"/>
    <property type="project" value="TreeGrafter"/>
</dbReference>
<evidence type="ECO:0000256" key="1">
    <source>
        <dbReference type="ARBA" id="ARBA00004123"/>
    </source>
</evidence>
<evidence type="ECO:0000259" key="5">
    <source>
        <dbReference type="Pfam" id="PF04824"/>
    </source>
</evidence>
<dbReference type="CDD" id="cd21788">
    <property type="entry name" value="Rad21_Rec8_M_SpRad21p-like"/>
    <property type="match status" value="1"/>
</dbReference>
<feature type="compositionally biased region" description="Acidic residues" evidence="4">
    <location>
        <begin position="607"/>
        <end position="621"/>
    </location>
</feature>
<dbReference type="InterPro" id="IPR006909">
    <property type="entry name" value="Rad21/Rec8_C_eu"/>
</dbReference>
<dbReference type="SUPFAM" id="SSF46785">
    <property type="entry name" value="Winged helix' DNA-binding domain"/>
    <property type="match status" value="1"/>
</dbReference>
<accession>A0A9P4IHJ0</accession>
<feature type="domain" description="Rad21/Rec8-like protein C-terminal eukaryotic" evidence="5">
    <location>
        <begin position="535"/>
        <end position="570"/>
    </location>
</feature>
<evidence type="ECO:0000259" key="6">
    <source>
        <dbReference type="Pfam" id="PF04825"/>
    </source>
</evidence>
<dbReference type="InterPro" id="IPR023093">
    <property type="entry name" value="ScpA-like_C"/>
</dbReference>
<reference evidence="7" key="1">
    <citation type="journal article" date="2020" name="Stud. Mycol.">
        <title>101 Dothideomycetes genomes: a test case for predicting lifestyles and emergence of pathogens.</title>
        <authorList>
            <person name="Haridas S."/>
            <person name="Albert R."/>
            <person name="Binder M."/>
            <person name="Bloem J."/>
            <person name="Labutti K."/>
            <person name="Salamov A."/>
            <person name="Andreopoulos B."/>
            <person name="Baker S."/>
            <person name="Barry K."/>
            <person name="Bills G."/>
            <person name="Bluhm B."/>
            <person name="Cannon C."/>
            <person name="Castanera R."/>
            <person name="Culley D."/>
            <person name="Daum C."/>
            <person name="Ezra D."/>
            <person name="Gonzalez J."/>
            <person name="Henrissat B."/>
            <person name="Kuo A."/>
            <person name="Liang C."/>
            <person name="Lipzen A."/>
            <person name="Lutzoni F."/>
            <person name="Magnuson J."/>
            <person name="Mondo S."/>
            <person name="Nolan M."/>
            <person name="Ohm R."/>
            <person name="Pangilinan J."/>
            <person name="Park H.-J."/>
            <person name="Ramirez L."/>
            <person name="Alfaro M."/>
            <person name="Sun H."/>
            <person name="Tritt A."/>
            <person name="Yoshinaga Y."/>
            <person name="Zwiers L.-H."/>
            <person name="Turgeon B."/>
            <person name="Goodwin S."/>
            <person name="Spatafora J."/>
            <person name="Crous P."/>
            <person name="Grigoriev I."/>
        </authorList>
    </citation>
    <scope>NUCLEOTIDE SEQUENCE</scope>
    <source>
        <strain evidence="7">CBS 133067</strain>
    </source>
</reference>
<dbReference type="Proteomes" id="UP000799772">
    <property type="component" value="Unassembled WGS sequence"/>
</dbReference>
<feature type="region of interest" description="Disordered" evidence="4">
    <location>
        <begin position="600"/>
        <end position="621"/>
    </location>
</feature>
<feature type="region of interest" description="Disordered" evidence="4">
    <location>
        <begin position="265"/>
        <end position="285"/>
    </location>
</feature>
<protein>
    <recommendedName>
        <fullName evidence="9">Double-strand-break repair protein rad21</fullName>
    </recommendedName>
</protein>
<dbReference type="EMBL" id="ML978123">
    <property type="protein sequence ID" value="KAF2101796.1"/>
    <property type="molecule type" value="Genomic_DNA"/>
</dbReference>
<evidence type="ECO:0000256" key="2">
    <source>
        <dbReference type="ARBA" id="ARBA00009870"/>
    </source>
</evidence>
<dbReference type="Pfam" id="PF04824">
    <property type="entry name" value="Rad21_Rec8"/>
    <property type="match status" value="1"/>
</dbReference>
<evidence type="ECO:0000256" key="4">
    <source>
        <dbReference type="SAM" id="MobiDB-lite"/>
    </source>
</evidence>
<dbReference type="Gene3D" id="1.10.10.580">
    <property type="entry name" value="Structural maintenance of chromosome 1. Chain E"/>
    <property type="match status" value="1"/>
</dbReference>
<dbReference type="OrthoDB" id="10071381at2759"/>
<feature type="region of interest" description="Disordered" evidence="4">
    <location>
        <begin position="403"/>
        <end position="450"/>
    </location>
</feature>
<dbReference type="GO" id="GO:0003682">
    <property type="term" value="F:chromatin binding"/>
    <property type="evidence" value="ECO:0007669"/>
    <property type="project" value="TreeGrafter"/>
</dbReference>
<dbReference type="Pfam" id="PF04825">
    <property type="entry name" value="Rad21_Rec8_N"/>
    <property type="match status" value="1"/>
</dbReference>
<sequence>MFYSETLLSKTGPLARVWLAANIERKLNKQQIREADISSSVDAIVDQGQAPMALRLSGQLLLGVVRIYSRKARYLLEDCNEALMKIKLAFRPGNVDLPANQSHTVNPASLIMPDVLTELDLLAPMPDPDLLLAEPNELPPGTKDPTLLDFGTSQLLSESVEQPRLFDDEPLLLPDDDLEIDIRDTDDFSIEKPRDAPAPRTLAEEVEDSGLKFGEGDDLILDFDDEPAPLRPSINLPPLEDMDVDMPPVDDATILPPDDEAIAVAESPERRRQSTSPLSEVRPSVERDLEASFQVNDTTMEPSEEFIQQAQRAKRRRVIQNDTDTELHSSQIRAQQNDRSKILKPTSFLPRDPILLALMNMQRTGGFVSNILGDGRNQGWAPELRGVLSVEVVRRSGDLKRKRDSGVADLGLSDEDQARSAAEKTPQLEFDQDDGLGMDPGALDVGGDTTLGAGAAEIEDLPAVAGREEEEPELDEDEIPLSPVPDHFDETTMPLLHPEDAGPISQGTQHAVHLLRQRFGDAAKDSPGQRQKTSVTFQQLLPEAKTSRVDATKMFFEVLVLATKDAVAVEKQSTDVLGGPIKIRAKRGLWGQWAEAGAGGEIASQEVGDDGEGMAEVDVEA</sequence>
<keyword evidence="3" id="KW-0539">Nucleus</keyword>
<organism evidence="7 8">
    <name type="scientific">Rhizodiscina lignyota</name>
    <dbReference type="NCBI Taxonomy" id="1504668"/>
    <lineage>
        <taxon>Eukaryota</taxon>
        <taxon>Fungi</taxon>
        <taxon>Dikarya</taxon>
        <taxon>Ascomycota</taxon>
        <taxon>Pezizomycotina</taxon>
        <taxon>Dothideomycetes</taxon>
        <taxon>Pleosporomycetidae</taxon>
        <taxon>Aulographales</taxon>
        <taxon>Rhizodiscinaceae</taxon>
        <taxon>Rhizodiscina</taxon>
    </lineage>
</organism>
<dbReference type="PANTHER" id="PTHR12585">
    <property type="entry name" value="SCC1 / RAD21 FAMILY MEMBER"/>
    <property type="match status" value="1"/>
</dbReference>
<comment type="similarity">
    <text evidence="2">Belongs to the rad21 family.</text>
</comment>
<feature type="region of interest" description="Disordered" evidence="4">
    <location>
        <begin position="186"/>
        <end position="207"/>
    </location>
</feature>
<proteinExistence type="inferred from homology"/>
<dbReference type="FunFam" id="1.10.10.580:FF:000004">
    <property type="entry name" value="Double-strand-break repair protein rad21"/>
    <property type="match status" value="1"/>
</dbReference>
<feature type="domain" description="Rad21/Rec8-like protein N-terminal" evidence="6">
    <location>
        <begin position="1"/>
        <end position="103"/>
    </location>
</feature>
<dbReference type="InterPro" id="IPR006910">
    <property type="entry name" value="Rad21_Rec8_N"/>
</dbReference>
<evidence type="ECO:0000256" key="3">
    <source>
        <dbReference type="ARBA" id="ARBA00023242"/>
    </source>
</evidence>